<evidence type="ECO:0000256" key="2">
    <source>
        <dbReference type="ARBA" id="ARBA00011233"/>
    </source>
</evidence>
<dbReference type="PANTHER" id="PTHR34501:SF9">
    <property type="entry name" value="MAJOR OUTER MEMBRANE PROTEIN P.IA"/>
    <property type="match status" value="1"/>
</dbReference>
<evidence type="ECO:0000256" key="8">
    <source>
        <dbReference type="ARBA" id="ARBA00023114"/>
    </source>
</evidence>
<organism evidence="13 14">
    <name type="scientific">Ferriphaselus amnicola</name>
    <dbReference type="NCBI Taxonomy" id="1188319"/>
    <lineage>
        <taxon>Bacteria</taxon>
        <taxon>Pseudomonadati</taxon>
        <taxon>Pseudomonadota</taxon>
        <taxon>Betaproteobacteria</taxon>
        <taxon>Nitrosomonadales</taxon>
        <taxon>Gallionellaceae</taxon>
        <taxon>Ferriphaselus</taxon>
    </lineage>
</organism>
<dbReference type="Gene3D" id="2.40.160.10">
    <property type="entry name" value="Porin"/>
    <property type="match status" value="1"/>
</dbReference>
<dbReference type="STRING" id="1188319.OYT1_01436"/>
<dbReference type="GO" id="GO:0046930">
    <property type="term" value="C:pore complex"/>
    <property type="evidence" value="ECO:0007669"/>
    <property type="project" value="UniProtKB-KW"/>
</dbReference>
<sequence length="358" mass="36260">MKKSLISLAVAAAVAAPVAAFADSNVVVYGVANVSADSVNNGAVVNGVTKAKISSNTSRLGFKGNEDLGDGLSAIWQVESLISIDGNTSAGNVTSTFASRNTFAGLSSTSLGTVIMGKHDTPYKIATRAYDVFGDGIADNRALMGTAGGASFDGRQANVIAYISPVMAGFTGIAGFVQLSESPAVAKGNAFSLAGMYKGTDLPLTASLSYEEHILDFALGAGAKETAIKAGASYAIDALTVAAVYEQTQDNFLAGADQFGHKSVYASAKYAIGAGAIKAAYTQVGAQKTVANSGAKQWTLGYDHGLSKRTTVYGLYTKLNNNAGAVYGLFAGETGGVASSGGANSAPSAFSLGVKHSF</sequence>
<dbReference type="OrthoDB" id="5289162at2"/>
<keyword evidence="14" id="KW-1185">Reference proteome</keyword>
<dbReference type="AlphaFoldDB" id="A0A2Z6GF02"/>
<accession>A0A2Z6GF02</accession>
<dbReference type="InterPro" id="IPR033900">
    <property type="entry name" value="Gram_neg_porin_domain"/>
</dbReference>
<dbReference type="RefSeq" id="WP_062626620.1">
    <property type="nucleotide sequence ID" value="NZ_AP018738.1"/>
</dbReference>
<feature type="signal peptide" evidence="11">
    <location>
        <begin position="1"/>
        <end position="22"/>
    </location>
</feature>
<dbReference type="PRINTS" id="PR00184">
    <property type="entry name" value="NEISSPPORIN"/>
</dbReference>
<evidence type="ECO:0000256" key="7">
    <source>
        <dbReference type="ARBA" id="ARBA00023065"/>
    </source>
</evidence>
<dbReference type="GO" id="GO:0009279">
    <property type="term" value="C:cell outer membrane"/>
    <property type="evidence" value="ECO:0007669"/>
    <property type="project" value="UniProtKB-SubCell"/>
</dbReference>
<dbReference type="InterPro" id="IPR050298">
    <property type="entry name" value="Gram-neg_bact_OMP"/>
</dbReference>
<evidence type="ECO:0000313" key="13">
    <source>
        <dbReference type="EMBL" id="BBE51942.1"/>
    </source>
</evidence>
<evidence type="ECO:0000313" key="14">
    <source>
        <dbReference type="Proteomes" id="UP000033070"/>
    </source>
</evidence>
<evidence type="ECO:0000256" key="11">
    <source>
        <dbReference type="SAM" id="SignalP"/>
    </source>
</evidence>
<dbReference type="GO" id="GO:0034220">
    <property type="term" value="P:monoatomic ion transmembrane transport"/>
    <property type="evidence" value="ECO:0007669"/>
    <property type="project" value="InterPro"/>
</dbReference>
<keyword evidence="7" id="KW-0406">Ion transport</keyword>
<keyword evidence="3" id="KW-0813">Transport</keyword>
<feature type="chain" id="PRO_5017476162" evidence="11">
    <location>
        <begin position="23"/>
        <end position="358"/>
    </location>
</feature>
<evidence type="ECO:0000259" key="12">
    <source>
        <dbReference type="Pfam" id="PF13609"/>
    </source>
</evidence>
<gene>
    <name evidence="13" type="ORF">OYT1_ch2429</name>
</gene>
<dbReference type="GO" id="GO:0015288">
    <property type="term" value="F:porin activity"/>
    <property type="evidence" value="ECO:0007669"/>
    <property type="project" value="UniProtKB-KW"/>
</dbReference>
<keyword evidence="5" id="KW-0812">Transmembrane</keyword>
<feature type="domain" description="Porin" evidence="12">
    <location>
        <begin position="9"/>
        <end position="323"/>
    </location>
</feature>
<evidence type="ECO:0000256" key="9">
    <source>
        <dbReference type="ARBA" id="ARBA00023136"/>
    </source>
</evidence>
<evidence type="ECO:0000256" key="10">
    <source>
        <dbReference type="ARBA" id="ARBA00023237"/>
    </source>
</evidence>
<dbReference type="InterPro" id="IPR001702">
    <property type="entry name" value="Porin_Gram-ve"/>
</dbReference>
<reference evidence="13 14" key="1">
    <citation type="submission" date="2018-06" db="EMBL/GenBank/DDBJ databases">
        <title>OYT1 Genome Sequencing.</title>
        <authorList>
            <person name="Kato S."/>
            <person name="Itoh T."/>
            <person name="Ohkuma M."/>
        </authorList>
    </citation>
    <scope>NUCLEOTIDE SEQUENCE [LARGE SCALE GENOMIC DNA]</scope>
    <source>
        <strain evidence="13 14">OYT1</strain>
    </source>
</reference>
<dbReference type="Proteomes" id="UP000033070">
    <property type="component" value="Chromosome"/>
</dbReference>
<evidence type="ECO:0000256" key="5">
    <source>
        <dbReference type="ARBA" id="ARBA00022692"/>
    </source>
</evidence>
<dbReference type="InterPro" id="IPR023614">
    <property type="entry name" value="Porin_dom_sf"/>
</dbReference>
<evidence type="ECO:0000256" key="1">
    <source>
        <dbReference type="ARBA" id="ARBA00004571"/>
    </source>
</evidence>
<evidence type="ECO:0000256" key="4">
    <source>
        <dbReference type="ARBA" id="ARBA00022452"/>
    </source>
</evidence>
<comment type="subunit">
    <text evidence="2">Homotrimer.</text>
</comment>
<keyword evidence="9" id="KW-0472">Membrane</keyword>
<evidence type="ECO:0000256" key="6">
    <source>
        <dbReference type="ARBA" id="ARBA00022729"/>
    </source>
</evidence>
<dbReference type="PRINTS" id="PR00182">
    <property type="entry name" value="ECOLNEIPORIN"/>
</dbReference>
<keyword evidence="8" id="KW-0626">Porin</keyword>
<dbReference type="Pfam" id="PF13609">
    <property type="entry name" value="Porin_4"/>
    <property type="match status" value="1"/>
</dbReference>
<protein>
    <submittedName>
        <fullName evidence="13">Outer membrane porin protein 32</fullName>
    </submittedName>
</protein>
<keyword evidence="6 11" id="KW-0732">Signal</keyword>
<name>A0A2Z6GF02_9PROT</name>
<comment type="subcellular location">
    <subcellularLocation>
        <location evidence="1">Cell outer membrane</location>
        <topology evidence="1">Multi-pass membrane protein</topology>
    </subcellularLocation>
</comment>
<dbReference type="KEGG" id="fam:OYT1_ch2429"/>
<proteinExistence type="predicted"/>
<dbReference type="SUPFAM" id="SSF56935">
    <property type="entry name" value="Porins"/>
    <property type="match status" value="1"/>
</dbReference>
<dbReference type="CDD" id="cd00342">
    <property type="entry name" value="gram_neg_porins"/>
    <property type="match status" value="1"/>
</dbReference>
<dbReference type="EMBL" id="AP018738">
    <property type="protein sequence ID" value="BBE51942.1"/>
    <property type="molecule type" value="Genomic_DNA"/>
</dbReference>
<dbReference type="InterPro" id="IPR002299">
    <property type="entry name" value="Porin_Neis"/>
</dbReference>
<keyword evidence="4" id="KW-1134">Transmembrane beta strand</keyword>
<dbReference type="PANTHER" id="PTHR34501">
    <property type="entry name" value="PROTEIN YDDL-RELATED"/>
    <property type="match status" value="1"/>
</dbReference>
<evidence type="ECO:0000256" key="3">
    <source>
        <dbReference type="ARBA" id="ARBA00022448"/>
    </source>
</evidence>
<keyword evidence="10" id="KW-0998">Cell outer membrane</keyword>